<evidence type="ECO:0000256" key="4">
    <source>
        <dbReference type="ARBA" id="ARBA00022781"/>
    </source>
</evidence>
<keyword evidence="6 12" id="KW-0406">Ion transport</keyword>
<dbReference type="InterPro" id="IPR028987">
    <property type="entry name" value="ATP_synth_B-like_membr_sf"/>
</dbReference>
<dbReference type="RefSeq" id="WP_142532654.1">
    <property type="nucleotide sequence ID" value="NZ_FXTB01000002.1"/>
</dbReference>
<dbReference type="OrthoDB" id="1093377at2"/>
<dbReference type="Pfam" id="PF00430">
    <property type="entry name" value="ATP-synt_B"/>
    <property type="match status" value="1"/>
</dbReference>
<keyword evidence="15" id="KW-1185">Reference proteome</keyword>
<dbReference type="GO" id="GO:0012505">
    <property type="term" value="C:endomembrane system"/>
    <property type="evidence" value="ECO:0007669"/>
    <property type="project" value="UniProtKB-SubCell"/>
</dbReference>
<keyword evidence="3 12" id="KW-0812">Transmembrane</keyword>
<dbReference type="GO" id="GO:0015078">
    <property type="term" value="F:proton transmembrane transporter activity"/>
    <property type="evidence" value="ECO:0007669"/>
    <property type="project" value="InterPro"/>
</dbReference>
<keyword evidence="7" id="KW-0472">Membrane</keyword>
<reference evidence="14 15" key="1">
    <citation type="submission" date="2017-05" db="EMBL/GenBank/DDBJ databases">
        <authorList>
            <person name="Varghese N."/>
            <person name="Submissions S."/>
        </authorList>
    </citation>
    <scope>NUCLEOTIDE SEQUENCE [LARGE SCALE GENOMIC DNA]</scope>
    <source>
        <strain evidence="14 15">DSM 27040</strain>
    </source>
</reference>
<dbReference type="Gene3D" id="1.20.5.2950">
    <property type="match status" value="1"/>
</dbReference>
<dbReference type="Proteomes" id="UP000319040">
    <property type="component" value="Unassembled WGS sequence"/>
</dbReference>
<dbReference type="GO" id="GO:0045259">
    <property type="term" value="C:proton-transporting ATP synthase complex"/>
    <property type="evidence" value="ECO:0007669"/>
    <property type="project" value="UniProtKB-KW"/>
</dbReference>
<evidence type="ECO:0000256" key="2">
    <source>
        <dbReference type="ARBA" id="ARBA00022547"/>
    </source>
</evidence>
<keyword evidence="5" id="KW-1133">Transmembrane helix</keyword>
<comment type="similarity">
    <text evidence="12">Belongs to the ATPase B chain family.</text>
</comment>
<keyword evidence="13" id="KW-0175">Coiled coil</keyword>
<dbReference type="AlphaFoldDB" id="A0A521C407"/>
<gene>
    <name evidence="14" type="ORF">SAMN06265379_102366</name>
</gene>
<proteinExistence type="inferred from homology"/>
<evidence type="ECO:0000256" key="11">
    <source>
        <dbReference type="ARBA" id="ARBA00037847"/>
    </source>
</evidence>
<evidence type="ECO:0000256" key="9">
    <source>
        <dbReference type="ARBA" id="ARBA00025198"/>
    </source>
</evidence>
<evidence type="ECO:0000256" key="5">
    <source>
        <dbReference type="ARBA" id="ARBA00022989"/>
    </source>
</evidence>
<evidence type="ECO:0000256" key="1">
    <source>
        <dbReference type="ARBA" id="ARBA00022448"/>
    </source>
</evidence>
<dbReference type="SUPFAM" id="SSF81573">
    <property type="entry name" value="F1F0 ATP synthase subunit B, membrane domain"/>
    <property type="match status" value="1"/>
</dbReference>
<comment type="function">
    <text evidence="9">F(1)F(0) ATP synthase produces ATP from ADP in the presence of a proton or sodium gradient. F-type ATPases consist of two structural domains, F(1) containing the extramembraneous catalytic core and F(0) containing the membrane proton channel, linked together by a central stalk and a peripheral stalk. During catalysis, ATP synthesis in the catalytic domain of F(1) is coupled via a rotary mechanism of the central stalk subunits to proton translocation.</text>
</comment>
<dbReference type="CDD" id="cd06503">
    <property type="entry name" value="ATP-synt_Fo_b"/>
    <property type="match status" value="1"/>
</dbReference>
<keyword evidence="1 12" id="KW-0813">Transport</keyword>
<evidence type="ECO:0000256" key="13">
    <source>
        <dbReference type="SAM" id="Coils"/>
    </source>
</evidence>
<evidence type="ECO:0000256" key="12">
    <source>
        <dbReference type="RuleBase" id="RU003848"/>
    </source>
</evidence>
<evidence type="ECO:0000313" key="15">
    <source>
        <dbReference type="Proteomes" id="UP000319040"/>
    </source>
</evidence>
<comment type="subcellular location">
    <subcellularLocation>
        <location evidence="11">Endomembrane system</location>
        <topology evidence="11">Single-pass membrane protein</topology>
    </subcellularLocation>
</comment>
<feature type="coiled-coil region" evidence="13">
    <location>
        <begin position="14"/>
        <end position="70"/>
    </location>
</feature>
<comment type="function">
    <text evidence="10">Component of the F(0) channel, it forms part of the peripheral stalk, linking F(1) to F(0). The b'-subunit is a diverged and duplicated form of b found in plants and photosynthetic bacteria.</text>
</comment>
<dbReference type="EMBL" id="FXTB01000002">
    <property type="protein sequence ID" value="SMO54134.1"/>
    <property type="molecule type" value="Genomic_DNA"/>
</dbReference>
<evidence type="ECO:0000256" key="7">
    <source>
        <dbReference type="ARBA" id="ARBA00023136"/>
    </source>
</evidence>
<evidence type="ECO:0000256" key="6">
    <source>
        <dbReference type="ARBA" id="ARBA00023065"/>
    </source>
</evidence>
<dbReference type="SUPFAM" id="SSF160527">
    <property type="entry name" value="V-type ATPase subunit E-like"/>
    <property type="match status" value="1"/>
</dbReference>
<organism evidence="14 15">
    <name type="scientific">Saccharicrinis carchari</name>
    <dbReference type="NCBI Taxonomy" id="1168039"/>
    <lineage>
        <taxon>Bacteria</taxon>
        <taxon>Pseudomonadati</taxon>
        <taxon>Bacteroidota</taxon>
        <taxon>Bacteroidia</taxon>
        <taxon>Marinilabiliales</taxon>
        <taxon>Marinilabiliaceae</taxon>
        <taxon>Saccharicrinis</taxon>
    </lineage>
</organism>
<keyword evidence="2 12" id="KW-0138">CF(0)</keyword>
<accession>A0A521C407</accession>
<evidence type="ECO:0000256" key="3">
    <source>
        <dbReference type="ARBA" id="ARBA00022692"/>
    </source>
</evidence>
<name>A0A521C407_SACCC</name>
<keyword evidence="4 12" id="KW-0375">Hydrogen ion transport</keyword>
<evidence type="ECO:0000313" key="14">
    <source>
        <dbReference type="EMBL" id="SMO54134.1"/>
    </source>
</evidence>
<evidence type="ECO:0000256" key="8">
    <source>
        <dbReference type="ARBA" id="ARBA00023310"/>
    </source>
</evidence>
<sequence>MESKLQELTNKLYSEGVEKANKEAESILEKARQEADKIVDDAKQEAEQLMEEAEKQAAETQRNVEAEIKLASQQAIATLRQKIGNSLTVKMVEPAMKAVFSDKEYLQSLISKVVEGWSKSGNFDMNIVLPEKDKAELEKMVKNNFAGEMNKGLNFEFDSAVKSGFKVGPKDGSYKISFTEADFHNFFKSFLRPKTNQLLFEE</sequence>
<evidence type="ECO:0000256" key="10">
    <source>
        <dbReference type="ARBA" id="ARBA00025614"/>
    </source>
</evidence>
<protein>
    <submittedName>
        <fullName evidence="14">V/A-type H+-transporting ATPase subunit E</fullName>
    </submittedName>
</protein>
<keyword evidence="8" id="KW-0066">ATP synthesis</keyword>
<dbReference type="InterPro" id="IPR002146">
    <property type="entry name" value="ATP_synth_b/b'su_bac/chlpt"/>
</dbReference>
<dbReference type="GO" id="GO:0015986">
    <property type="term" value="P:proton motive force-driven ATP synthesis"/>
    <property type="evidence" value="ECO:0007669"/>
    <property type="project" value="InterPro"/>
</dbReference>